<dbReference type="AlphaFoldDB" id="A0A6J4UMI5"/>
<proteinExistence type="predicted"/>
<sequence>MVHTLQNTGGAPPVATGSGRPVFLPVRAAPRRPSRQGGSTGRRPAGSWDPSSVGRAPPCLPRFPTLARPCP</sequence>
<evidence type="ECO:0000313" key="2">
    <source>
        <dbReference type="EMBL" id="CAA9555155.1"/>
    </source>
</evidence>
<dbReference type="EMBL" id="CADCWL010000048">
    <property type="protein sequence ID" value="CAA9555155.1"/>
    <property type="molecule type" value="Genomic_DNA"/>
</dbReference>
<accession>A0A6J4UMI5</accession>
<evidence type="ECO:0000256" key="1">
    <source>
        <dbReference type="SAM" id="MobiDB-lite"/>
    </source>
</evidence>
<feature type="region of interest" description="Disordered" evidence="1">
    <location>
        <begin position="1"/>
        <end position="71"/>
    </location>
</feature>
<protein>
    <submittedName>
        <fullName evidence="2">Uncharacterized protein</fullName>
    </submittedName>
</protein>
<reference evidence="2" key="1">
    <citation type="submission" date="2020-02" db="EMBL/GenBank/DDBJ databases">
        <authorList>
            <person name="Meier V. D."/>
        </authorList>
    </citation>
    <scope>NUCLEOTIDE SEQUENCE</scope>
    <source>
        <strain evidence="2">AVDCRST_MAG19</strain>
    </source>
</reference>
<name>A0A6J4UMI5_9BACT</name>
<organism evidence="2">
    <name type="scientific">uncultured Thermomicrobiales bacterium</name>
    <dbReference type="NCBI Taxonomy" id="1645740"/>
    <lineage>
        <taxon>Bacteria</taxon>
        <taxon>Pseudomonadati</taxon>
        <taxon>Thermomicrobiota</taxon>
        <taxon>Thermomicrobia</taxon>
        <taxon>Thermomicrobiales</taxon>
        <taxon>environmental samples</taxon>
    </lineage>
</organism>
<gene>
    <name evidence="2" type="ORF">AVDCRST_MAG19-1152</name>
</gene>